<sequence>MVSRKRTRQETENRSASVADSSVQEEHGGLLHRLRNSWEFANLVQYIYMFGKAMKINDDFDIEDLETECLKPESSETLLEIGLCLLKFISSHRGLNRDNFEEYTRRQYSAKAPSRNPFGDGEDPVKFHEFDLFEKLRVLQQLAAWTLWNPEKFRERMPEQKETDQTQWRVEELGYDRDERLYYLLDDNRLYRRTDPPIPPPVPSKPKATSKKGRAAARAAKRRKLAEAETKDEDREQANGGANDPPIAHKWECIAITLVEYRSFVERLRKSKDPDEQILRDRLVDQVIPTIEKAEEAQQKKIQRKEKELVNLQKLATAKRSSRIASRQEKERQETFAAEEAKKREAERISTKKQQQLQEKIEKDRLYRLMTREQRLKDREEKRRQHEQHLADMEEQAKKLETGEARISERQLKAMMEKGKQDLEALQAEEPWVFDCSVCGVHGENLDDGSHSVACEKCNVWQHSQCLKIPKEEAERDDFHFICADCKQRIEDAKRPKIPPLKFRIPTSLSPHSAGPSHVNGEKAKQQGSEIPPAPVNIPPPFPAASIPPMQVSESQPKPGSGVSPTMRDAPGSYHQYRPTAHPVANGFQPARPLSQNGTFYPTRQPQQLTPMAIQQPSSTIFPQRPAGGHPETQLKFIQHLPPTTGPLSNNSSFNSHRQSPSYSAQTYPSPIQNRPSMSPTQGNRDVGPLAGFPPQPTPSNNAIPSTPFNYNRPHTGTSPYLNQTPSASFSATPHASFSHTPPPNYAQPVATSGLSPRKHSPPRAPPSFSPNIGSTSVLPPVQKLHPSPKLMGRRSPDAPVPGPVKSMTPDQEDRRRREREFSMQNTQ</sequence>
<organism evidence="1">
    <name type="scientific">Ophidiomyces ophidiicola</name>
    <dbReference type="NCBI Taxonomy" id="1387563"/>
    <lineage>
        <taxon>Eukaryota</taxon>
        <taxon>Fungi</taxon>
        <taxon>Dikarya</taxon>
        <taxon>Ascomycota</taxon>
        <taxon>Pezizomycotina</taxon>
        <taxon>Eurotiomycetes</taxon>
        <taxon>Eurotiomycetidae</taxon>
        <taxon>Onygenales</taxon>
        <taxon>Onygenaceae</taxon>
        <taxon>Ophidiomyces</taxon>
    </lineage>
</organism>
<reference evidence="1" key="1">
    <citation type="journal article" date="2022" name="bioRxiv">
        <title>Population genetic analysis of Ophidiomyces ophidiicola, the causative agent of snake fungal disease, indicates recent introductions to the USA.</title>
        <authorList>
            <person name="Ladner J.T."/>
            <person name="Palmer J.M."/>
            <person name="Ettinger C.L."/>
            <person name="Stajich J.E."/>
            <person name="Farrell T.M."/>
            <person name="Glorioso B.M."/>
            <person name="Lawson B."/>
            <person name="Price S.J."/>
            <person name="Stengle A.G."/>
            <person name="Grear D.A."/>
            <person name="Lorch J.M."/>
        </authorList>
    </citation>
    <scope>NUCLEOTIDE SEQUENCE</scope>
    <source>
        <strain evidence="1">NWHC 24266-5</strain>
    </source>
</reference>
<gene>
    <name evidence="1" type="ORF">LOY88_000455</name>
</gene>
<evidence type="ECO:0000313" key="1">
    <source>
        <dbReference type="EMBL" id="KAI2392659.1"/>
    </source>
</evidence>
<protein>
    <submittedName>
        <fullName evidence="1">Uncharacterized protein</fullName>
    </submittedName>
</protein>
<proteinExistence type="predicted"/>
<comment type="caution">
    <text evidence="1">The sequence shown here is derived from an EMBL/GenBank/DDBJ whole genome shotgun (WGS) entry which is preliminary data.</text>
</comment>
<accession>A0ACB8V4S5</accession>
<dbReference type="EMBL" id="JALBCA010000005">
    <property type="protein sequence ID" value="KAI2392659.1"/>
    <property type="molecule type" value="Genomic_DNA"/>
</dbReference>
<name>A0ACB8V4S5_9EURO</name>